<organism evidence="1 2">
    <name type="scientific">Maliponia aquimaris</name>
    <dbReference type="NCBI Taxonomy" id="1673631"/>
    <lineage>
        <taxon>Bacteria</taxon>
        <taxon>Pseudomonadati</taxon>
        <taxon>Pseudomonadota</taxon>
        <taxon>Alphaproteobacteria</taxon>
        <taxon>Rhodobacterales</taxon>
        <taxon>Paracoccaceae</taxon>
        <taxon>Maliponia</taxon>
    </lineage>
</organism>
<evidence type="ECO:0008006" key="3">
    <source>
        <dbReference type="Google" id="ProtNLM"/>
    </source>
</evidence>
<dbReference type="EMBL" id="FXYF01000009">
    <property type="protein sequence ID" value="SMX46125.1"/>
    <property type="molecule type" value="Genomic_DNA"/>
</dbReference>
<protein>
    <recommendedName>
        <fullName evidence="3">N-(5'-phosphoribosyl)anthranilate isomerase</fullName>
    </recommendedName>
</protein>
<sequence length="76" mass="8684">MAQLPDHLTSDLWLDQLFSSAEARRGGVVKRQVRDVERLVGRRAFVEALAHRGFQAVENGRHFVIFCNGAPIRRVR</sequence>
<proteinExistence type="predicted"/>
<dbReference type="AlphaFoldDB" id="A0A238KTJ9"/>
<gene>
    <name evidence="1" type="ORF">MAA8898_03334</name>
</gene>
<reference evidence="1 2" key="1">
    <citation type="submission" date="2017-05" db="EMBL/GenBank/DDBJ databases">
        <authorList>
            <person name="Song R."/>
            <person name="Chenine A.L."/>
            <person name="Ruprecht R.M."/>
        </authorList>
    </citation>
    <scope>NUCLEOTIDE SEQUENCE [LARGE SCALE GENOMIC DNA]</scope>
    <source>
        <strain evidence="1 2">CECT 8898</strain>
    </source>
</reference>
<evidence type="ECO:0000313" key="2">
    <source>
        <dbReference type="Proteomes" id="UP000207598"/>
    </source>
</evidence>
<dbReference type="RefSeq" id="WP_094022125.1">
    <property type="nucleotide sequence ID" value="NZ_FXYF01000009.1"/>
</dbReference>
<dbReference type="Proteomes" id="UP000207598">
    <property type="component" value="Unassembled WGS sequence"/>
</dbReference>
<name>A0A238KTJ9_9RHOB</name>
<evidence type="ECO:0000313" key="1">
    <source>
        <dbReference type="EMBL" id="SMX46125.1"/>
    </source>
</evidence>
<accession>A0A238KTJ9</accession>
<dbReference type="OrthoDB" id="7867818at2"/>
<keyword evidence="2" id="KW-1185">Reference proteome</keyword>